<evidence type="ECO:0000256" key="6">
    <source>
        <dbReference type="ARBA" id="ARBA00022729"/>
    </source>
</evidence>
<keyword evidence="5 11" id="KW-0812">Transmembrane</keyword>
<dbReference type="SUPFAM" id="SSF50998">
    <property type="entry name" value="Quinoprotein alcohol dehydrogenase-like"/>
    <property type="match status" value="1"/>
</dbReference>
<comment type="caution">
    <text evidence="15">The sequence shown here is derived from an EMBL/GenBank/DDBJ whole genome shotgun (WGS) entry which is preliminary data.</text>
</comment>
<dbReference type="EMBL" id="JASPKY010000039">
    <property type="protein sequence ID" value="KAK9746507.1"/>
    <property type="molecule type" value="Genomic_DNA"/>
</dbReference>
<evidence type="ECO:0000256" key="11">
    <source>
        <dbReference type="SAM" id="Phobius"/>
    </source>
</evidence>
<evidence type="ECO:0000313" key="16">
    <source>
        <dbReference type="Proteomes" id="UP001458880"/>
    </source>
</evidence>
<dbReference type="PANTHER" id="PTHR21573:SF0">
    <property type="entry name" value="ER MEMBRANE PROTEIN COMPLEX SUBUNIT 1"/>
    <property type="match status" value="1"/>
</dbReference>
<organism evidence="15 16">
    <name type="scientific">Popillia japonica</name>
    <name type="common">Japanese beetle</name>
    <dbReference type="NCBI Taxonomy" id="7064"/>
    <lineage>
        <taxon>Eukaryota</taxon>
        <taxon>Metazoa</taxon>
        <taxon>Ecdysozoa</taxon>
        <taxon>Arthropoda</taxon>
        <taxon>Hexapoda</taxon>
        <taxon>Insecta</taxon>
        <taxon>Pterygota</taxon>
        <taxon>Neoptera</taxon>
        <taxon>Endopterygota</taxon>
        <taxon>Coleoptera</taxon>
        <taxon>Polyphaga</taxon>
        <taxon>Scarabaeiformia</taxon>
        <taxon>Scarabaeidae</taxon>
        <taxon>Rutelinae</taxon>
        <taxon>Popillia</taxon>
    </lineage>
</organism>
<keyword evidence="6 12" id="KW-0732">Signal</keyword>
<proteinExistence type="inferred from homology"/>
<feature type="domain" description="EMC1 first beta-propeller" evidence="14">
    <location>
        <begin position="24"/>
        <end position="130"/>
    </location>
</feature>
<dbReference type="AlphaFoldDB" id="A0AAW1MI64"/>
<evidence type="ECO:0000256" key="3">
    <source>
        <dbReference type="ARBA" id="ARBA00011276"/>
    </source>
</evidence>
<comment type="subcellular location">
    <subcellularLocation>
        <location evidence="1">Endoplasmic reticulum membrane</location>
        <topology evidence="1">Single-pass type I membrane protein</topology>
    </subcellularLocation>
</comment>
<dbReference type="InterPro" id="IPR058545">
    <property type="entry name" value="Beta-prop_EMC1_1st"/>
</dbReference>
<dbReference type="Gene3D" id="2.130.10.10">
    <property type="entry name" value="YVTN repeat-like/Quinoprotein amine dehydrogenase"/>
    <property type="match status" value="1"/>
</dbReference>
<evidence type="ECO:0000259" key="13">
    <source>
        <dbReference type="Pfam" id="PF07774"/>
    </source>
</evidence>
<evidence type="ECO:0000256" key="9">
    <source>
        <dbReference type="ARBA" id="ARBA00023136"/>
    </source>
</evidence>
<evidence type="ECO:0000256" key="10">
    <source>
        <dbReference type="ARBA" id="ARBA00023180"/>
    </source>
</evidence>
<feature type="signal peptide" evidence="12">
    <location>
        <begin position="1"/>
        <end position="23"/>
    </location>
</feature>
<sequence>MALIQSILNILTILIAFSKLSLCLYEDQIGKFDWKQSYIGKVKFASFDSVKRIIVATEENVIAAINIKSGQILWRHVLEDQPGNTVELLDVDKEVVTVTGGENTFYVRGWELNNGVLLWEWCLHTEATNAKWGIYKDKLIHIVPVLNSHLEVTEYEVHTGQNRGASSQISTPWVIDLSKCVLAETYWSCISGEDSTGILYYLNVVSNGNEASKIYKKNIDLLIGNVPGKVGILPFKYTEPSLLLTRNNVGRLVTLNEDNIDVLENSFPLNSITIVNGDQRLVLGLTLKDQNLVIKTTEIGIGENVVEAEYSENLGNPEPIVGICRGTACRLLILTSDNVLCLLQLPNGKMLWKREESLSNIVGIEFVELPVSELDASIEREFQTNSNDILSMLYNRVVTQMKQLTTFLSGKQITSNKLVRDEFGLHKLILAVTKVGKLFAIDTLTGDIIWSKILDGIAPFTMIKNEIILIYEQRNARYPPLTAEYVLIGRESATSKGMLYRFDPISGSSKYGIEKLPYEIKQVMLVPYEDENRLKSLLILSKDDTVHVYPNSADIIIKESLASLYLYTVNTEASKLNGYSFIARENEVKPVSTWKISFGQAEIVAVSARPSIERVHSQGRVLADRSVLYKYVNPNLIALATLSEDPLHKHVLSVYLVDGITGLVIHSANHKRAKGPVHLVHSENWVVYSYFSERFRRVEIASIELYEGVRQSNSTAFSSHALSQLPQVETLACILPATPLVMVATLTERGITNKHLLIALSNGAVNELPWIVLEPRGPHILPGPDENSIPYMPELPLVSEATINYNQSLARIKGISVSAARLESTTLVFVHGLDLFYTRVTPSKTFDMLKEDFDHWLIVMVLVGLIVSSYITKQLASRKALKQAWK</sequence>
<evidence type="ECO:0000256" key="2">
    <source>
        <dbReference type="ARBA" id="ARBA00007904"/>
    </source>
</evidence>
<evidence type="ECO:0000256" key="12">
    <source>
        <dbReference type="SAM" id="SignalP"/>
    </source>
</evidence>
<evidence type="ECO:0000313" key="15">
    <source>
        <dbReference type="EMBL" id="KAK9746507.1"/>
    </source>
</evidence>
<keyword evidence="16" id="KW-1185">Reference proteome</keyword>
<feature type="transmembrane region" description="Helical" evidence="11">
    <location>
        <begin position="853"/>
        <end position="872"/>
    </location>
</feature>
<dbReference type="GO" id="GO:0072546">
    <property type="term" value="C:EMC complex"/>
    <property type="evidence" value="ECO:0007669"/>
    <property type="project" value="InterPro"/>
</dbReference>
<comment type="similarity">
    <text evidence="2">Belongs to the EMC1 family.</text>
</comment>
<keyword evidence="8 11" id="KW-1133">Transmembrane helix</keyword>
<dbReference type="PANTHER" id="PTHR21573">
    <property type="entry name" value="ER MEMBRANE PROTEIN COMPLEX SUBUNIT 1"/>
    <property type="match status" value="1"/>
</dbReference>
<evidence type="ECO:0000256" key="4">
    <source>
        <dbReference type="ARBA" id="ARBA00020824"/>
    </source>
</evidence>
<dbReference type="Pfam" id="PF07774">
    <property type="entry name" value="EMC1_C"/>
    <property type="match status" value="1"/>
</dbReference>
<evidence type="ECO:0000256" key="8">
    <source>
        <dbReference type="ARBA" id="ARBA00022989"/>
    </source>
</evidence>
<dbReference type="InterPro" id="IPR011047">
    <property type="entry name" value="Quinoprotein_ADH-like_sf"/>
</dbReference>
<protein>
    <recommendedName>
        <fullName evidence="4">ER membrane protein complex subunit 1</fullName>
    </recommendedName>
</protein>
<dbReference type="GO" id="GO:0034975">
    <property type="term" value="P:protein folding in endoplasmic reticulum"/>
    <property type="evidence" value="ECO:0007669"/>
    <property type="project" value="TreeGrafter"/>
</dbReference>
<name>A0AAW1MI64_POPJA</name>
<evidence type="ECO:0000256" key="1">
    <source>
        <dbReference type="ARBA" id="ARBA00004115"/>
    </source>
</evidence>
<dbReference type="Pfam" id="PF25293">
    <property type="entry name" value="Beta-prop_EMC1_N"/>
    <property type="match status" value="1"/>
</dbReference>
<evidence type="ECO:0000256" key="7">
    <source>
        <dbReference type="ARBA" id="ARBA00022824"/>
    </source>
</evidence>
<feature type="domain" description="ER membrane protein complex subunit 1 C-terminal" evidence="13">
    <location>
        <begin position="682"/>
        <end position="885"/>
    </location>
</feature>
<evidence type="ECO:0000259" key="14">
    <source>
        <dbReference type="Pfam" id="PF25293"/>
    </source>
</evidence>
<comment type="subunit">
    <text evidence="3">Component of the ER membrane protein complex (EMC).</text>
</comment>
<dbReference type="InterPro" id="IPR015943">
    <property type="entry name" value="WD40/YVTN_repeat-like_dom_sf"/>
</dbReference>
<dbReference type="InterPro" id="IPR026895">
    <property type="entry name" value="EMC1"/>
</dbReference>
<keyword evidence="7" id="KW-0256">Endoplasmic reticulum</keyword>
<dbReference type="Proteomes" id="UP001458880">
    <property type="component" value="Unassembled WGS sequence"/>
</dbReference>
<keyword evidence="9 11" id="KW-0472">Membrane</keyword>
<gene>
    <name evidence="15" type="ORF">QE152_g6053</name>
</gene>
<accession>A0AAW1MI64</accession>
<reference evidence="15 16" key="1">
    <citation type="journal article" date="2024" name="BMC Genomics">
        <title>De novo assembly and annotation of Popillia japonica's genome with initial clues to its potential as an invasive pest.</title>
        <authorList>
            <person name="Cucini C."/>
            <person name="Boschi S."/>
            <person name="Funari R."/>
            <person name="Cardaioli E."/>
            <person name="Iannotti N."/>
            <person name="Marturano G."/>
            <person name="Paoli F."/>
            <person name="Bruttini M."/>
            <person name="Carapelli A."/>
            <person name="Frati F."/>
            <person name="Nardi F."/>
        </authorList>
    </citation>
    <scope>NUCLEOTIDE SEQUENCE [LARGE SCALE GENOMIC DNA]</scope>
    <source>
        <strain evidence="15">DMR45628</strain>
    </source>
</reference>
<feature type="chain" id="PRO_5043957216" description="ER membrane protein complex subunit 1" evidence="12">
    <location>
        <begin position="24"/>
        <end position="886"/>
    </location>
</feature>
<evidence type="ECO:0000256" key="5">
    <source>
        <dbReference type="ARBA" id="ARBA00022692"/>
    </source>
</evidence>
<dbReference type="InterPro" id="IPR011678">
    <property type="entry name" value="EMC1_C"/>
</dbReference>
<keyword evidence="10" id="KW-0325">Glycoprotein</keyword>